<dbReference type="EMBL" id="AKCT01000027">
    <property type="protein sequence ID" value="EKV19058.1"/>
    <property type="molecule type" value="Genomic_DNA"/>
</dbReference>
<keyword evidence="2" id="KW-1185">Reference proteome</keyword>
<comment type="caution">
    <text evidence="1">The sequence shown here is derived from an EMBL/GenBank/DDBJ whole genome shotgun (WGS) entry which is preliminary data.</text>
</comment>
<dbReference type="AlphaFoldDB" id="K9GWR8"/>
<sequence>MRSDLTGSTSPIEAWQQGDVTGISCVCSIWDGYAVR</sequence>
<name>K9GWR8_PEND2</name>
<dbReference type="Proteomes" id="UP000009882">
    <property type="component" value="Unassembled WGS sequence"/>
</dbReference>
<evidence type="ECO:0000313" key="1">
    <source>
        <dbReference type="EMBL" id="EKV19058.1"/>
    </source>
</evidence>
<evidence type="ECO:0000313" key="2">
    <source>
        <dbReference type="Proteomes" id="UP000009882"/>
    </source>
</evidence>
<proteinExistence type="predicted"/>
<dbReference type="HOGENOM" id="CLU_3359887_0_0_1"/>
<gene>
    <name evidence="1" type="ORF">PDIG_05550</name>
</gene>
<organism evidence="1 2">
    <name type="scientific">Penicillium digitatum (strain PHI26 / CECT 20796)</name>
    <name type="common">Green mold</name>
    <dbReference type="NCBI Taxonomy" id="1170229"/>
    <lineage>
        <taxon>Eukaryota</taxon>
        <taxon>Fungi</taxon>
        <taxon>Dikarya</taxon>
        <taxon>Ascomycota</taxon>
        <taxon>Pezizomycotina</taxon>
        <taxon>Eurotiomycetes</taxon>
        <taxon>Eurotiomycetidae</taxon>
        <taxon>Eurotiales</taxon>
        <taxon>Aspergillaceae</taxon>
        <taxon>Penicillium</taxon>
    </lineage>
</organism>
<accession>K9GWR8</accession>
<dbReference type="InParanoid" id="K9GWR8"/>
<protein>
    <submittedName>
        <fullName evidence="1">Uncharacterized protein</fullName>
    </submittedName>
</protein>
<reference evidence="2" key="1">
    <citation type="journal article" date="2012" name="BMC Genomics">
        <title>Genome sequence of the necrotrophic fungus Penicillium digitatum, the main postharvest pathogen of citrus.</title>
        <authorList>
            <person name="Marcet-Houben M."/>
            <person name="Ballester A.-R."/>
            <person name="de la Fuente B."/>
            <person name="Harries E."/>
            <person name="Marcos J.F."/>
            <person name="Gonzalez-Candelas L."/>
            <person name="Gabaldon T."/>
        </authorList>
    </citation>
    <scope>NUCLEOTIDE SEQUENCE [LARGE SCALE GENOMIC DNA]</scope>
    <source>
        <strain evidence="2">PHI26 / CECT 20796</strain>
    </source>
</reference>